<evidence type="ECO:0000313" key="2">
    <source>
        <dbReference type="EMBL" id="GGA36960.1"/>
    </source>
</evidence>
<name>A0ABQ1G4U1_9SPHN</name>
<dbReference type="InterPro" id="IPR002575">
    <property type="entry name" value="Aminoglycoside_PTrfase"/>
</dbReference>
<evidence type="ECO:0000259" key="1">
    <source>
        <dbReference type="SMART" id="SM00587"/>
    </source>
</evidence>
<dbReference type="InterPro" id="IPR052961">
    <property type="entry name" value="Oxido-Kinase-like_Enzymes"/>
</dbReference>
<proteinExistence type="predicted"/>
<dbReference type="PANTHER" id="PTHR23020">
    <property type="entry name" value="UNCHARACTERIZED NUCLEAR HORMONE RECEPTOR-RELATED"/>
    <property type="match status" value="1"/>
</dbReference>
<evidence type="ECO:0000313" key="3">
    <source>
        <dbReference type="Proteomes" id="UP000618591"/>
    </source>
</evidence>
<accession>A0ABQ1G4U1</accession>
<organism evidence="2 3">
    <name type="scientific">Sphingomonas psychrolutea</name>
    <dbReference type="NCBI Taxonomy" id="1259676"/>
    <lineage>
        <taxon>Bacteria</taxon>
        <taxon>Pseudomonadati</taxon>
        <taxon>Pseudomonadota</taxon>
        <taxon>Alphaproteobacteria</taxon>
        <taxon>Sphingomonadales</taxon>
        <taxon>Sphingomonadaceae</taxon>
        <taxon>Sphingomonas</taxon>
    </lineage>
</organism>
<feature type="domain" description="CHK kinase-like" evidence="1">
    <location>
        <begin position="119"/>
        <end position="294"/>
    </location>
</feature>
<dbReference type="EMBL" id="BMDW01000002">
    <property type="protein sequence ID" value="GGA36960.1"/>
    <property type="molecule type" value="Genomic_DNA"/>
</dbReference>
<dbReference type="Gene3D" id="3.90.1200.10">
    <property type="match status" value="1"/>
</dbReference>
<sequence>MPFSFDPAPARLDDVLDPAWLTGVLSTRWPDAVVRDVTVIETLVTQATKVRLALDVAGGGDDVPTQICIKGILTMTQVPSTASVVETRFYRDCAAHQPVRVPHCIYAALNAPGDNGVIVMRDEIAAGGTFLSALVPFTPDEARQTLEQLAQFHAAGWHDRPLFDQPWVPRFLDQIGAAPIMPLDRLQALLDGPKATRLPPAIKDAARLQRGVTALAAQIRERPACLVHGDAHAGNIYRCAEGFGLVDWQILQKGEWAQDIAYHLAAVLSPVDRRAHERALLDHYRDRLAALGGPRLDAEEAWRRYRAAMLYGYFLWAITQRVDPAITEVFTHRLGTAVDDLDSFAAVAD</sequence>
<comment type="caution">
    <text evidence="2">The sequence shown here is derived from an EMBL/GenBank/DDBJ whole genome shotgun (WGS) entry which is preliminary data.</text>
</comment>
<keyword evidence="3" id="KW-1185">Reference proteome</keyword>
<gene>
    <name evidence="2" type="ORF">GCM10011395_04080</name>
</gene>
<dbReference type="SMART" id="SM00587">
    <property type="entry name" value="CHK"/>
    <property type="match status" value="1"/>
</dbReference>
<dbReference type="InterPro" id="IPR011009">
    <property type="entry name" value="Kinase-like_dom_sf"/>
</dbReference>
<dbReference type="PANTHER" id="PTHR23020:SF41">
    <property type="entry name" value="AMINOGLYCOSIDE PHOSPHOTRANSFERASE DOMAIN-CONTAINING PROTEIN"/>
    <property type="match status" value="1"/>
</dbReference>
<dbReference type="Proteomes" id="UP000618591">
    <property type="component" value="Unassembled WGS sequence"/>
</dbReference>
<reference evidence="3" key="1">
    <citation type="journal article" date="2019" name="Int. J. Syst. Evol. Microbiol.">
        <title>The Global Catalogue of Microorganisms (GCM) 10K type strain sequencing project: providing services to taxonomists for standard genome sequencing and annotation.</title>
        <authorList>
            <consortium name="The Broad Institute Genomics Platform"/>
            <consortium name="The Broad Institute Genome Sequencing Center for Infectious Disease"/>
            <person name="Wu L."/>
            <person name="Ma J."/>
        </authorList>
    </citation>
    <scope>NUCLEOTIDE SEQUENCE [LARGE SCALE GENOMIC DNA]</scope>
    <source>
        <strain evidence="3">CGMCC 1.10106</strain>
    </source>
</reference>
<dbReference type="SUPFAM" id="SSF56112">
    <property type="entry name" value="Protein kinase-like (PK-like)"/>
    <property type="match status" value="1"/>
</dbReference>
<dbReference type="InterPro" id="IPR015897">
    <property type="entry name" value="CHK_kinase-like"/>
</dbReference>
<protein>
    <submittedName>
        <fullName evidence="2">Aminoglycoside phosphotransferase</fullName>
    </submittedName>
</protein>
<dbReference type="RefSeq" id="WP_188445116.1">
    <property type="nucleotide sequence ID" value="NZ_BMDW01000002.1"/>
</dbReference>
<dbReference type="Pfam" id="PF01636">
    <property type="entry name" value="APH"/>
    <property type="match status" value="1"/>
</dbReference>